<keyword evidence="2" id="KW-1185">Reference proteome</keyword>
<name>A0A2U2AGD0_9GAMM</name>
<proteinExistence type="predicted"/>
<sequence length="216" mass="25491">MSNLENLKQLFEEIKLDIPKAVNLRTYRCLSWLKKAREAQGDLDMRFISLWIAFNAIYAKDVEFAVSDKSAFNQFIHLINNRAGEELYQITWKKYSSEIRIFLENKFVFQGFWDFHNGQITEEAWLEDFASEKERTKRSLETQDSAGLLLILFNRIYTLRNQVFHGGATYGSKANRRALINACDLLEVYTELFLQVILENPDESEWGKPYYPYIQE</sequence>
<dbReference type="AlphaFoldDB" id="A0A2U2AGD0"/>
<reference evidence="2" key="1">
    <citation type="submission" date="2018-05" db="EMBL/GenBank/DDBJ databases">
        <title>Ignatzschineria dubaiensis sp. nov., isolated from necrotic foot tissues of dromedaries (Camelus dromedarius) and associated maggots in Dubai, United Arab Emirates.</title>
        <authorList>
            <person name="Tsang C.C."/>
            <person name="Tang J.Y.M."/>
            <person name="Fong J.Y.H."/>
            <person name="Kinne J."/>
            <person name="Lee H.H."/>
            <person name="Joseph M."/>
            <person name="Jose S."/>
            <person name="Schuster R.K."/>
            <person name="Tang Y."/>
            <person name="Sivakumar S."/>
            <person name="Chen J.H.K."/>
            <person name="Teng J.L.L."/>
            <person name="Lau S.K.P."/>
            <person name="Wernery U."/>
            <person name="Woo P.C.Y."/>
        </authorList>
    </citation>
    <scope>NUCLEOTIDE SEQUENCE [LARGE SCALE GENOMIC DNA]</scope>
    <source>
        <strain evidence="2">KCTC 22644</strain>
    </source>
</reference>
<dbReference type="RefSeq" id="WP_109188310.1">
    <property type="nucleotide sequence ID" value="NZ_BMYA01000001.1"/>
</dbReference>
<dbReference type="OrthoDB" id="1425096at2"/>
<evidence type="ECO:0000313" key="2">
    <source>
        <dbReference type="Proteomes" id="UP000245020"/>
    </source>
</evidence>
<dbReference type="EMBL" id="QEWQ01000001">
    <property type="protein sequence ID" value="PWD81677.1"/>
    <property type="molecule type" value="Genomic_DNA"/>
</dbReference>
<organism evidence="1 2">
    <name type="scientific">Ignatzschineria ureiclastica</name>
    <dbReference type="NCBI Taxonomy" id="472582"/>
    <lineage>
        <taxon>Bacteria</taxon>
        <taxon>Pseudomonadati</taxon>
        <taxon>Pseudomonadota</taxon>
        <taxon>Gammaproteobacteria</taxon>
        <taxon>Cardiobacteriales</taxon>
        <taxon>Ignatzschineriaceae</taxon>
        <taxon>Ignatzschineria</taxon>
    </lineage>
</organism>
<accession>A0A2U2AGD0</accession>
<comment type="caution">
    <text evidence="1">The sequence shown here is derived from an EMBL/GenBank/DDBJ whole genome shotgun (WGS) entry which is preliminary data.</text>
</comment>
<evidence type="ECO:0000313" key="1">
    <source>
        <dbReference type="EMBL" id="PWD81677.1"/>
    </source>
</evidence>
<gene>
    <name evidence="1" type="ORF">DC083_00305</name>
</gene>
<dbReference type="Proteomes" id="UP000245020">
    <property type="component" value="Unassembled WGS sequence"/>
</dbReference>
<protein>
    <submittedName>
        <fullName evidence="1">Uncharacterized protein</fullName>
    </submittedName>
</protein>